<dbReference type="InterPro" id="IPR009050">
    <property type="entry name" value="Globin-like_sf"/>
</dbReference>
<dbReference type="SMART" id="SM00283">
    <property type="entry name" value="MA"/>
    <property type="match status" value="1"/>
</dbReference>
<dbReference type="Pfam" id="PF11563">
    <property type="entry name" value="Protoglobin"/>
    <property type="match status" value="1"/>
</dbReference>
<dbReference type="Gene3D" id="1.10.490.10">
    <property type="entry name" value="Globins"/>
    <property type="match status" value="1"/>
</dbReference>
<dbReference type="Gene3D" id="1.10.287.950">
    <property type="entry name" value="Methyl-accepting chemotaxis protein"/>
    <property type="match status" value="1"/>
</dbReference>
<accession>A0ABU8F5C5</accession>
<evidence type="ECO:0000259" key="3">
    <source>
        <dbReference type="PROSITE" id="PS50111"/>
    </source>
</evidence>
<evidence type="ECO:0000256" key="2">
    <source>
        <dbReference type="PROSITE-ProRule" id="PRU00284"/>
    </source>
</evidence>
<gene>
    <name evidence="4" type="ORF">WAX74_11310</name>
</gene>
<dbReference type="InterPro" id="IPR012292">
    <property type="entry name" value="Globin/Proto"/>
</dbReference>
<dbReference type="EMBL" id="JBAWSY010000007">
    <property type="protein sequence ID" value="MEI4770222.1"/>
    <property type="molecule type" value="Genomic_DNA"/>
</dbReference>
<protein>
    <submittedName>
        <fullName evidence="4">Globin-coupled sensor protein</fullName>
    </submittedName>
</protein>
<dbReference type="SUPFAM" id="SSF58104">
    <property type="entry name" value="Methyl-accepting chemotaxis protein (MCP) signaling domain"/>
    <property type="match status" value="1"/>
</dbReference>
<name>A0ABU8F5C5_9BACI</name>
<dbReference type="RefSeq" id="WP_336497779.1">
    <property type="nucleotide sequence ID" value="NZ_JBAWSY010000007.1"/>
</dbReference>
<dbReference type="Proteomes" id="UP001364890">
    <property type="component" value="Unassembled WGS sequence"/>
</dbReference>
<keyword evidence="1 2" id="KW-0807">Transducer</keyword>
<dbReference type="InterPro" id="IPR004089">
    <property type="entry name" value="MCPsignal_dom"/>
</dbReference>
<dbReference type="PANTHER" id="PTHR32089:SF112">
    <property type="entry name" value="LYSOZYME-LIKE PROTEIN-RELATED"/>
    <property type="match status" value="1"/>
</dbReference>
<evidence type="ECO:0000256" key="1">
    <source>
        <dbReference type="ARBA" id="ARBA00023224"/>
    </source>
</evidence>
<organism evidence="4 5">
    <name type="scientific">Psychrobacillus mangrovi</name>
    <dbReference type="NCBI Taxonomy" id="3117745"/>
    <lineage>
        <taxon>Bacteria</taxon>
        <taxon>Bacillati</taxon>
        <taxon>Bacillota</taxon>
        <taxon>Bacilli</taxon>
        <taxon>Bacillales</taxon>
        <taxon>Bacillaceae</taxon>
        <taxon>Psychrobacillus</taxon>
    </lineage>
</organism>
<dbReference type="InterPro" id="IPR039379">
    <property type="entry name" value="Protoglobin_sensor_dom"/>
</dbReference>
<dbReference type="PROSITE" id="PS50111">
    <property type="entry name" value="CHEMOTAXIS_TRANSDUC_2"/>
    <property type="match status" value="1"/>
</dbReference>
<dbReference type="SUPFAM" id="SSF46458">
    <property type="entry name" value="Globin-like"/>
    <property type="match status" value="1"/>
</dbReference>
<dbReference type="InterPro" id="IPR044398">
    <property type="entry name" value="Globin-sensor_dom"/>
</dbReference>
<sequence>MMFFNKWKKVEAVKQDFVGELAVVDEESLRQLQLIKLTKEVLQSLNEMKLYLEDYISQAVSYFYDSIMENPQLVEIISTNSTRARLEKTLQKHITEWFNGVIDDDYITRRKKIAKMHVHIGLETKWYLAACHNLHNSFIQEILLKDLTKQKERIFIDAISKIISYEQQLVVEEYDRYAAEKSREEQEEIRGKIKDTLGSIVNVLEDQSSDTSTSVEELIGTTNTLKKDVTNGIETSIETIRTAEKGKQTIESLTNNTQEIFDKTSSMSNMIDKLNQTSTEILIVVKIVKDIANKTNLLALNSAIEAARAGEYGKGFAVVAEEVRKLAEQTKSSVEQIDILVGESNEAQRTVVDAILGIQQLANLGLEESNLTAEAFSNISLMIKEVAAESKVVGTEINSLTTAVESIGNASLEILDSAKLLDNTIKQI</sequence>
<reference evidence="4 5" key="1">
    <citation type="submission" date="2024-01" db="EMBL/GenBank/DDBJ databases">
        <title>Seven novel Bacillus-like species.</title>
        <authorList>
            <person name="Liu G."/>
        </authorList>
    </citation>
    <scope>NUCLEOTIDE SEQUENCE [LARGE SCALE GENOMIC DNA]</scope>
    <source>
        <strain evidence="4 5">FJAT-51614</strain>
    </source>
</reference>
<dbReference type="PANTHER" id="PTHR32089">
    <property type="entry name" value="METHYL-ACCEPTING CHEMOTAXIS PROTEIN MCPB"/>
    <property type="match status" value="1"/>
</dbReference>
<proteinExistence type="predicted"/>
<feature type="domain" description="Methyl-accepting transducer" evidence="3">
    <location>
        <begin position="209"/>
        <end position="415"/>
    </location>
</feature>
<keyword evidence="5" id="KW-1185">Reference proteome</keyword>
<evidence type="ECO:0000313" key="5">
    <source>
        <dbReference type="Proteomes" id="UP001364890"/>
    </source>
</evidence>
<comment type="caution">
    <text evidence="4">The sequence shown here is derived from an EMBL/GenBank/DDBJ whole genome shotgun (WGS) entry which is preliminary data.</text>
</comment>
<evidence type="ECO:0000313" key="4">
    <source>
        <dbReference type="EMBL" id="MEI4770222.1"/>
    </source>
</evidence>
<dbReference type="CDD" id="cd01068">
    <property type="entry name" value="globin_sensor"/>
    <property type="match status" value="1"/>
</dbReference>
<dbReference type="Pfam" id="PF00015">
    <property type="entry name" value="MCPsignal"/>
    <property type="match status" value="1"/>
</dbReference>